<evidence type="ECO:0000256" key="5">
    <source>
        <dbReference type="SAM" id="SignalP"/>
    </source>
</evidence>
<proteinExistence type="predicted"/>
<sequence>MKKTCHKTDLKCMEVLFCLFSLLTGCSSSAEEEPAVLPDMPKASLYKVAVIMPLSDISAKEKCERTVAWAQETIYGLLAGDEHNVQLDVEWYNENTEDMEQLAGRLAYREDLYAIIGPYASQNVEIIARECAVSHKPLIAPTASSADLVRLYAQEGFFWSLVETDISQCETLLSIALEEGCRRVSLIASNDIYGQTFTDWFAFQANELGMSVDKVLQYNPDHLAEIMQDALSTSPEALICIPGKPEDVKKMLGQYDKNSSTRLLFSDNAFQASVIEACGDLAEEIEGVGVCADPETGFDIAYKVRFGEEPTWEAYLYDATFLTLMAAFDLQVNGGTDMNTSMRKMTVFNEDSYKQQGAWMPGLLWINILGIKTQNYTCLNGASGLLSFDKNVYTNVLHSTYCHWLIYRKNFLILDYHTTDGSHRTNANLAGWNWKKEKEQEFDSGLKEPEYPPLQDKWAVIIAASHGWSNYRHQADALSFYQLLKQQGYDDDHIVLIEEDDIASHPSNFDPGKIYISPDGTDVYEGAVIDYKLSELIPADLTDIFCGNSSDRLPHIISPDEHDNVLVFWSGHGMQGNMLWGDTDSFSYQQAVELFDKLHQQRKYRKMLWFVETCYAGSVAKACEGIPGIMCMTAAGEWETSKPDIPYKSVWLSNRFTHSLLSELYKQPDISLRELYYSLFRSTVGSHVQVYNEKEYGSVYKNNMKEHL</sequence>
<dbReference type="GO" id="GO:0016020">
    <property type="term" value="C:membrane"/>
    <property type="evidence" value="ECO:0007669"/>
    <property type="project" value="UniProtKB-SubCell"/>
</dbReference>
<accession>A0A642PZG7</accession>
<dbReference type="EMBL" id="VVYV01000015">
    <property type="protein sequence ID" value="KAA5418937.1"/>
    <property type="molecule type" value="Genomic_DNA"/>
</dbReference>
<keyword evidence="4" id="KW-0472">Membrane</keyword>
<dbReference type="Gene3D" id="3.40.50.1460">
    <property type="match status" value="1"/>
</dbReference>
<dbReference type="PANTHER" id="PTHR12000">
    <property type="entry name" value="HEMOGLOBINASE FAMILY MEMBER"/>
    <property type="match status" value="1"/>
</dbReference>
<dbReference type="EMBL" id="VVYX01000018">
    <property type="protein sequence ID" value="KAA5417562.1"/>
    <property type="molecule type" value="Genomic_DNA"/>
</dbReference>
<dbReference type="SUPFAM" id="SSF53822">
    <property type="entry name" value="Periplasmic binding protein-like I"/>
    <property type="match status" value="1"/>
</dbReference>
<dbReference type="GO" id="GO:0051603">
    <property type="term" value="P:proteolysis involved in protein catabolic process"/>
    <property type="evidence" value="ECO:0007669"/>
    <property type="project" value="TreeGrafter"/>
</dbReference>
<protein>
    <submittedName>
        <fullName evidence="8">Legumain</fullName>
    </submittedName>
</protein>
<feature type="chain" id="PRO_5033512273" evidence="5">
    <location>
        <begin position="31"/>
        <end position="708"/>
    </location>
</feature>
<dbReference type="Gene3D" id="3.40.50.2300">
    <property type="match status" value="2"/>
</dbReference>
<evidence type="ECO:0000313" key="9">
    <source>
        <dbReference type="Proteomes" id="UP000448877"/>
    </source>
</evidence>
<evidence type="ECO:0000256" key="1">
    <source>
        <dbReference type="ARBA" id="ARBA00004370"/>
    </source>
</evidence>
<dbReference type="AlphaFoldDB" id="A0A642PZG7"/>
<dbReference type="Pfam" id="PF01650">
    <property type="entry name" value="Peptidase_C13"/>
    <property type="match status" value="1"/>
</dbReference>
<dbReference type="Proteomes" id="UP000448877">
    <property type="component" value="Unassembled WGS sequence"/>
</dbReference>
<evidence type="ECO:0000256" key="4">
    <source>
        <dbReference type="ARBA" id="ARBA00023136"/>
    </source>
</evidence>
<dbReference type="PROSITE" id="PS51257">
    <property type="entry name" value="PROKAR_LIPOPROTEIN"/>
    <property type="match status" value="1"/>
</dbReference>
<evidence type="ECO:0000259" key="6">
    <source>
        <dbReference type="Pfam" id="PF01094"/>
    </source>
</evidence>
<reference evidence="9 10" key="1">
    <citation type="journal article" date="2019" name="Nat. Med.">
        <title>A library of human gut bacterial isolates paired with longitudinal multiomics data enables mechanistic microbiome research.</title>
        <authorList>
            <person name="Poyet M."/>
            <person name="Groussin M."/>
            <person name="Gibbons S.M."/>
            <person name="Avila-Pacheco J."/>
            <person name="Jiang X."/>
            <person name="Kearney S.M."/>
            <person name="Perrotta A.R."/>
            <person name="Berdy B."/>
            <person name="Zhao S."/>
            <person name="Lieberman T.D."/>
            <person name="Swanson P.K."/>
            <person name="Smith M."/>
            <person name="Roesemann S."/>
            <person name="Alexander J.E."/>
            <person name="Rich S.A."/>
            <person name="Livny J."/>
            <person name="Vlamakis H."/>
            <person name="Clish C."/>
            <person name="Bullock K."/>
            <person name="Deik A."/>
            <person name="Scott J."/>
            <person name="Pierce K.A."/>
            <person name="Xavier R.J."/>
            <person name="Alm E.J."/>
        </authorList>
    </citation>
    <scope>NUCLEOTIDE SEQUENCE [LARGE SCALE GENOMIC DNA]</scope>
    <source>
        <strain evidence="8 9">BIOML-A6</strain>
        <strain evidence="7 10">BIOML-A8</strain>
    </source>
</reference>
<dbReference type="GO" id="GO:0005773">
    <property type="term" value="C:vacuole"/>
    <property type="evidence" value="ECO:0007669"/>
    <property type="project" value="GOC"/>
</dbReference>
<keyword evidence="2" id="KW-0812">Transmembrane</keyword>
<name>A0A642PZG7_9BACE</name>
<evidence type="ECO:0000313" key="7">
    <source>
        <dbReference type="EMBL" id="KAA5417562.1"/>
    </source>
</evidence>
<keyword evidence="5" id="KW-0732">Signal</keyword>
<evidence type="ECO:0000256" key="2">
    <source>
        <dbReference type="ARBA" id="ARBA00022692"/>
    </source>
</evidence>
<evidence type="ECO:0000256" key="3">
    <source>
        <dbReference type="ARBA" id="ARBA00022989"/>
    </source>
</evidence>
<dbReference type="PANTHER" id="PTHR12000:SF42">
    <property type="entry name" value="LEGUMAIN"/>
    <property type="match status" value="1"/>
</dbReference>
<evidence type="ECO:0000313" key="8">
    <source>
        <dbReference type="EMBL" id="KAA5418937.1"/>
    </source>
</evidence>
<dbReference type="GO" id="GO:0004197">
    <property type="term" value="F:cysteine-type endopeptidase activity"/>
    <property type="evidence" value="ECO:0007669"/>
    <property type="project" value="TreeGrafter"/>
</dbReference>
<dbReference type="Pfam" id="PF01094">
    <property type="entry name" value="ANF_receptor"/>
    <property type="match status" value="1"/>
</dbReference>
<evidence type="ECO:0000313" key="10">
    <source>
        <dbReference type="Proteomes" id="UP000482653"/>
    </source>
</evidence>
<dbReference type="GO" id="GO:0006624">
    <property type="term" value="P:vacuolar protein processing"/>
    <property type="evidence" value="ECO:0007669"/>
    <property type="project" value="TreeGrafter"/>
</dbReference>
<dbReference type="InterPro" id="IPR001828">
    <property type="entry name" value="ANF_lig-bd_rcpt"/>
</dbReference>
<gene>
    <name evidence="8" type="ORF">F2Y81_10920</name>
    <name evidence="7" type="ORF">F2Y87_15695</name>
</gene>
<feature type="domain" description="Receptor ligand binding region" evidence="6">
    <location>
        <begin position="86"/>
        <end position="256"/>
    </location>
</feature>
<keyword evidence="3" id="KW-1133">Transmembrane helix</keyword>
<comment type="caution">
    <text evidence="8">The sequence shown here is derived from an EMBL/GenBank/DDBJ whole genome shotgun (WGS) entry which is preliminary data.</text>
</comment>
<dbReference type="Proteomes" id="UP000482653">
    <property type="component" value="Unassembled WGS sequence"/>
</dbReference>
<feature type="signal peptide" evidence="5">
    <location>
        <begin position="1"/>
        <end position="30"/>
    </location>
</feature>
<organism evidence="8 9">
    <name type="scientific">Bacteroides cellulosilyticus</name>
    <dbReference type="NCBI Taxonomy" id="246787"/>
    <lineage>
        <taxon>Bacteria</taxon>
        <taxon>Pseudomonadati</taxon>
        <taxon>Bacteroidota</taxon>
        <taxon>Bacteroidia</taxon>
        <taxon>Bacteroidales</taxon>
        <taxon>Bacteroidaceae</taxon>
        <taxon>Bacteroides</taxon>
    </lineage>
</organism>
<dbReference type="InterPro" id="IPR028082">
    <property type="entry name" value="Peripla_BP_I"/>
</dbReference>
<comment type="subcellular location">
    <subcellularLocation>
        <location evidence="1">Membrane</location>
    </subcellularLocation>
</comment>
<dbReference type="RefSeq" id="WP_060407486.1">
    <property type="nucleotide sequence ID" value="NZ_CABMLT010000002.1"/>
</dbReference>
<dbReference type="PRINTS" id="PR00776">
    <property type="entry name" value="HEMOGLOBNASE"/>
</dbReference>
<dbReference type="InterPro" id="IPR001096">
    <property type="entry name" value="Peptidase_C13"/>
</dbReference>